<feature type="compositionally biased region" description="Polar residues" evidence="1">
    <location>
        <begin position="1455"/>
        <end position="1478"/>
    </location>
</feature>
<feature type="compositionally biased region" description="Acidic residues" evidence="1">
    <location>
        <begin position="2045"/>
        <end position="2054"/>
    </location>
</feature>
<feature type="compositionally biased region" description="Low complexity" evidence="1">
    <location>
        <begin position="1924"/>
        <end position="1939"/>
    </location>
</feature>
<comment type="caution">
    <text evidence="2">The sequence shown here is derived from an EMBL/GenBank/DDBJ whole genome shotgun (WGS) entry which is preliminary data.</text>
</comment>
<reference evidence="2 3" key="1">
    <citation type="submission" date="2019-01" db="EMBL/GenBank/DDBJ databases">
        <title>A draft genome assembly of the solar-powered sea slug Elysia chlorotica.</title>
        <authorList>
            <person name="Cai H."/>
            <person name="Li Q."/>
            <person name="Fang X."/>
            <person name="Li J."/>
            <person name="Curtis N.E."/>
            <person name="Altenburger A."/>
            <person name="Shibata T."/>
            <person name="Feng M."/>
            <person name="Maeda T."/>
            <person name="Schwartz J.A."/>
            <person name="Shigenobu S."/>
            <person name="Lundholm N."/>
            <person name="Nishiyama T."/>
            <person name="Yang H."/>
            <person name="Hasebe M."/>
            <person name="Li S."/>
            <person name="Pierce S.K."/>
            <person name="Wang J."/>
        </authorList>
    </citation>
    <scope>NUCLEOTIDE SEQUENCE [LARGE SCALE GENOMIC DNA]</scope>
    <source>
        <strain evidence="2">EC2010</strain>
        <tissue evidence="2">Whole organism of an adult</tissue>
    </source>
</reference>
<proteinExistence type="predicted"/>
<organism evidence="2 3">
    <name type="scientific">Elysia chlorotica</name>
    <name type="common">Eastern emerald elysia</name>
    <name type="synonym">Sea slug</name>
    <dbReference type="NCBI Taxonomy" id="188477"/>
    <lineage>
        <taxon>Eukaryota</taxon>
        <taxon>Metazoa</taxon>
        <taxon>Spiralia</taxon>
        <taxon>Lophotrochozoa</taxon>
        <taxon>Mollusca</taxon>
        <taxon>Gastropoda</taxon>
        <taxon>Heterobranchia</taxon>
        <taxon>Euthyneura</taxon>
        <taxon>Panpulmonata</taxon>
        <taxon>Sacoglossa</taxon>
        <taxon>Placobranchoidea</taxon>
        <taxon>Plakobranchidae</taxon>
        <taxon>Elysia</taxon>
    </lineage>
</organism>
<feature type="region of interest" description="Disordered" evidence="1">
    <location>
        <begin position="1077"/>
        <end position="1102"/>
    </location>
</feature>
<gene>
    <name evidence="2" type="ORF">EGW08_012426</name>
</gene>
<feature type="region of interest" description="Disordered" evidence="1">
    <location>
        <begin position="895"/>
        <end position="916"/>
    </location>
</feature>
<feature type="compositionally biased region" description="Polar residues" evidence="1">
    <location>
        <begin position="1386"/>
        <end position="1407"/>
    </location>
</feature>
<feature type="compositionally biased region" description="Basic and acidic residues" evidence="1">
    <location>
        <begin position="1867"/>
        <end position="1884"/>
    </location>
</feature>
<feature type="region of interest" description="Disordered" evidence="1">
    <location>
        <begin position="1386"/>
        <end position="1483"/>
    </location>
</feature>
<feature type="region of interest" description="Disordered" evidence="1">
    <location>
        <begin position="799"/>
        <end position="829"/>
    </location>
</feature>
<feature type="compositionally biased region" description="Polar residues" evidence="1">
    <location>
        <begin position="2065"/>
        <end position="2075"/>
    </location>
</feature>
<sequence length="2094" mass="232166">MEGTKQDVNTYTSSECLGLSRHAGRLSAGKFIKTRYKSSPYRCKSLESLDTCTGRRRVGVSNQSSFGSFSDVKDGNSVVISDISTMNENKALHFEQNFPNNGICDDISHRPYISDAHHTPKFSTNSMLIQRQICEKESPSRVNVLSNGLNSVQFSAILSHEDTYSDGEGDDSHDSVMMARAIVKPADESMSDADVFESGIAFPYALSSPFVMDPFGPAESEESGLNQSALAGIKMTSSPRSALRYTTAKSNPSPIAASSSNFSPRQGNSLMDQRKVFRVCSVDKLPISTTNIQGDVVVESTPGLVPQESLAPPPPFAKNAWINVDILGLDISSPNTENLSHLVFSAQSPIPRRQERRHSTNIDYRAISSAVASTQRKQQQQQQQFPKFKSPWKVHAARARESVASFLSFTTAKSKDKRREKPGLRDKKHRDVYHSEPLIGSSECGNGSKLSVSSSTSEAGQQKETDFYGLESDTKATRTKFSHSNPELDSSDTTYDKSVSSASGSCGYMPVVDQVPSPSNCLDMSQRLMKGRAYSCSDVPDSSECDRNGVSVSKDNVTINSNEETVASMELHENCKGVSIIRFACDDDTCIDVITETGCVKDVDINTQVPNTKASGVNGDAFLNIKPAGLGESNTDTDQSCNQMPYMSSTQPSQSLVSIKDDSEECVSTNNTSPTDTKCNTEAEIKSPILDHSSSISDHPVQIIQEEDHNSMPWMSPNLRRTLRAVRNHLEKTRSLGQSPDSLCADAGQDSIETCSGDNIKESIGDEIVPDRVDSIKDLQSQLPVSDFKNLAVLESQAQAQPTHQVETRRLKEWPERPESSPEGSPFENTVAHPVLKFNSVNLEAIEMKRAEDKTENSEQLWLTKLPKDSCTQDRSLCTHQIQTFSANNDVLSEKSKTNEINDSSETLEEKKTVSHAEEISETSGSLSYNQSGEFAPFVSGNQSKCSSNQTLVTEDSDAVMAWGKTEFTHRISEHVAKDYVKESEQLNGRSFIETEKGRALCWKGKRQNAGWTLQRHKSVPALHIVTDDTNLSVTYNEYFGLDLEKLDNADIIKAMYQSGDDECIVSDKEVLFSNLDNLRQPNPHDSEKTEAGETVRSSIQDSNQVEQTNLFELDRSSCSSTETLHGSPRENHDTKSHCGVLPVDGTKFQCEDSPRTKHDTRSQWAGFPRENHDTKVEWRGSLKEQHDTRSKWNGSPREHNDAKTQWDGFLPEIDARLLSVRKLQRSDSVSSISSGMSSISITSTRSEARLGKMKASKRVDGLLANQLFRKHLARHAETLEKKVLMMHKKGMRKALSNFDLSKSPPEEIDSSLKVGDINNNDNDNSDSGGSSGEASSETTPRSGRSSHVVFPKESCSLSRSFSISDKLQSTRHYYWEQHEGVNTAKNDIVDNTSTRSTHISGESSEVSLDPGGEDKPESLVKTKPSHGYPRLLERPNQHRMHIPSFQEFKERQRSSPTVEITGSQDTELLSSGNQSPNMYVIKEDEVDDNRKKVAIKGNMHDTGKMPLVEAKSLSEEIIHFESQEVPPRRNHGSNPVVSPRSVPVFIHPAITVTAGDVSMLQYKSRRSKQLNRSKSESNIKRRQQASAMLLSPQPRDRSQTFSTSLRNKNRFNVHQSLGKSPPVVSPRSVQEDTLRCDKDPFKLSKSEQNLLPHTESKLCDDTGLRGFHSSDTGKNPVVIVSDGEVSQELSSVSLSDAQKQKLSQITSNSVQNHPKDKALESSHPEVYVNKNHISLSDAWNFPVYEKGQVFDSDSKSVDSDLSAPSREFNLAESLGFDLDDSLQDFEPVEHVDTPHFSADSWSKSMSMSALNSDDSGGFQHSSKSDLNQYRPASTEYAEVTDKTEASHYGEMFYLRACDSNIHQTEDLQKENETGTEKTARSREPVQNSVRGLRLSNADISCDDALNYSNTLEKDFGKLTSVTSLRTSPTNSSSDSDQSGKAAVLRSTSDVSPACSDERERRRRDRKDRPYKSDPFTGADRLPQHSRHLESQKSPSVSESCSLRSLEELAEHCDLLSSTLAIRDIRQSHFCQFIASLSDSQTCLYDEDEDEESADSGVRRRRNRLSNISTTSEDSGVSGHVLEDGDLHRRGRER</sequence>
<feature type="compositionally biased region" description="Polar residues" evidence="1">
    <location>
        <begin position="1334"/>
        <end position="1346"/>
    </location>
</feature>
<feature type="region of interest" description="Disordered" evidence="1">
    <location>
        <begin position="1567"/>
        <end position="1604"/>
    </location>
</feature>
<feature type="compositionally biased region" description="Polar residues" evidence="1">
    <location>
        <begin position="1819"/>
        <end position="1830"/>
    </location>
</feature>
<feature type="region of interest" description="Disordered" evidence="1">
    <location>
        <begin position="412"/>
        <end position="471"/>
    </location>
</feature>
<feature type="compositionally biased region" description="Polar residues" evidence="1">
    <location>
        <begin position="443"/>
        <end position="460"/>
    </location>
</feature>
<accession>A0A433TDZ1</accession>
<evidence type="ECO:0000313" key="2">
    <source>
        <dbReference type="EMBL" id="RUS79827.1"/>
    </source>
</evidence>
<name>A0A433TDZ1_ELYCH</name>
<feature type="region of interest" description="Disordered" evidence="1">
    <location>
        <begin position="1867"/>
        <end position="1890"/>
    </location>
</feature>
<feature type="region of interest" description="Disordered" evidence="1">
    <location>
        <begin position="1924"/>
        <end position="1998"/>
    </location>
</feature>
<feature type="compositionally biased region" description="Low complexity" evidence="1">
    <location>
        <begin position="1316"/>
        <end position="1329"/>
    </location>
</feature>
<keyword evidence="3" id="KW-1185">Reference proteome</keyword>
<feature type="region of interest" description="Disordered" evidence="1">
    <location>
        <begin position="1810"/>
        <end position="1830"/>
    </location>
</feature>
<feature type="compositionally biased region" description="Basic and acidic residues" evidence="1">
    <location>
        <begin position="1128"/>
        <end position="1137"/>
    </location>
</feature>
<feature type="compositionally biased region" description="Basic and acidic residues" evidence="1">
    <location>
        <begin position="806"/>
        <end position="820"/>
    </location>
</feature>
<feature type="region of interest" description="Disordered" evidence="1">
    <location>
        <begin position="2044"/>
        <end position="2094"/>
    </location>
</feature>
<feature type="compositionally biased region" description="Basic and acidic residues" evidence="1">
    <location>
        <begin position="461"/>
        <end position="471"/>
    </location>
</feature>
<feature type="compositionally biased region" description="Basic and acidic residues" evidence="1">
    <location>
        <begin position="2081"/>
        <end position="2094"/>
    </location>
</feature>
<feature type="compositionally biased region" description="Low complexity" evidence="1">
    <location>
        <begin position="250"/>
        <end position="264"/>
    </location>
</feature>
<protein>
    <submittedName>
        <fullName evidence="2">Uncharacterized protein</fullName>
    </submittedName>
</protein>
<feature type="compositionally biased region" description="Basic and acidic residues" evidence="1">
    <location>
        <begin position="1083"/>
        <end position="1094"/>
    </location>
</feature>
<dbReference type="Proteomes" id="UP000271974">
    <property type="component" value="Unassembled WGS sequence"/>
</dbReference>
<dbReference type="EMBL" id="RQTK01000426">
    <property type="protein sequence ID" value="RUS79827.1"/>
    <property type="molecule type" value="Genomic_DNA"/>
</dbReference>
<feature type="region of interest" description="Disordered" evidence="1">
    <location>
        <begin position="1181"/>
        <end position="1204"/>
    </location>
</feature>
<feature type="compositionally biased region" description="Basic and acidic residues" evidence="1">
    <location>
        <begin position="413"/>
        <end position="425"/>
    </location>
</feature>
<evidence type="ECO:0000256" key="1">
    <source>
        <dbReference type="SAM" id="MobiDB-lite"/>
    </source>
</evidence>
<evidence type="ECO:0000313" key="3">
    <source>
        <dbReference type="Proteomes" id="UP000271974"/>
    </source>
</evidence>
<feature type="region of interest" description="Disordered" evidence="1">
    <location>
        <begin position="1118"/>
        <end position="1138"/>
    </location>
</feature>
<dbReference type="OrthoDB" id="10693108at2759"/>
<feature type="region of interest" description="Disordered" evidence="1">
    <location>
        <begin position="245"/>
        <end position="268"/>
    </location>
</feature>
<feature type="region of interest" description="Disordered" evidence="1">
    <location>
        <begin position="1297"/>
        <end position="1351"/>
    </location>
</feature>